<keyword evidence="2" id="KW-0378">Hydrolase</keyword>
<feature type="domain" description="Putative restriction endonuclease" evidence="1">
    <location>
        <begin position="17"/>
        <end position="178"/>
    </location>
</feature>
<keyword evidence="2" id="KW-0540">Nuclease</keyword>
<dbReference type="Proteomes" id="UP001596223">
    <property type="component" value="Unassembled WGS sequence"/>
</dbReference>
<dbReference type="InterPro" id="IPR012296">
    <property type="entry name" value="Nuclease_put_TT1808"/>
</dbReference>
<dbReference type="PANTHER" id="PTHR35400">
    <property type="entry name" value="SLR1083 PROTEIN"/>
    <property type="match status" value="1"/>
</dbReference>
<name>A0ABW1JPF0_9NOCA</name>
<dbReference type="RefSeq" id="WP_378600533.1">
    <property type="nucleotide sequence ID" value="NZ_JBHSQN010000002.1"/>
</dbReference>
<protein>
    <submittedName>
        <fullName evidence="2">Uma2 family endonuclease</fullName>
    </submittedName>
</protein>
<dbReference type="Gene3D" id="3.90.1570.10">
    <property type="entry name" value="tt1808, chain A"/>
    <property type="match status" value="1"/>
</dbReference>
<evidence type="ECO:0000313" key="2">
    <source>
        <dbReference type="EMBL" id="MFC6010513.1"/>
    </source>
</evidence>
<keyword evidence="3" id="KW-1185">Reference proteome</keyword>
<dbReference type="Pfam" id="PF05685">
    <property type="entry name" value="Uma2"/>
    <property type="match status" value="1"/>
</dbReference>
<dbReference type="SUPFAM" id="SSF52980">
    <property type="entry name" value="Restriction endonuclease-like"/>
    <property type="match status" value="1"/>
</dbReference>
<sequence length="194" mass="21093">MAVEMVLSPSGRPITVAEFDALPTDTNYRWEIENGLLLRTARPAPPHSRAIQRLLAQVNAQLPDGWEAFAEIEAELGGRSPRRVPDVVVGPVDIDQQSRIRADQIALAVEVASSGESAVRDYSIKAGEYAANRIAHYWVIDLIDVESVGLTIYTLDDTDGYRITPRATGTVSLVEPFPLTIDLVALAGRRTTGG</sequence>
<evidence type="ECO:0000313" key="3">
    <source>
        <dbReference type="Proteomes" id="UP001596223"/>
    </source>
</evidence>
<gene>
    <name evidence="2" type="ORF">ACFP3H_05580</name>
</gene>
<evidence type="ECO:0000259" key="1">
    <source>
        <dbReference type="Pfam" id="PF05685"/>
    </source>
</evidence>
<dbReference type="EMBL" id="JBHSQN010000002">
    <property type="protein sequence ID" value="MFC6010513.1"/>
    <property type="molecule type" value="Genomic_DNA"/>
</dbReference>
<keyword evidence="2" id="KW-0255">Endonuclease</keyword>
<reference evidence="3" key="1">
    <citation type="journal article" date="2019" name="Int. J. Syst. Evol. Microbiol.">
        <title>The Global Catalogue of Microorganisms (GCM) 10K type strain sequencing project: providing services to taxonomists for standard genome sequencing and annotation.</title>
        <authorList>
            <consortium name="The Broad Institute Genomics Platform"/>
            <consortium name="The Broad Institute Genome Sequencing Center for Infectious Disease"/>
            <person name="Wu L."/>
            <person name="Ma J."/>
        </authorList>
    </citation>
    <scope>NUCLEOTIDE SEQUENCE [LARGE SCALE GENOMIC DNA]</scope>
    <source>
        <strain evidence="3">CCUG 36956</strain>
    </source>
</reference>
<dbReference type="PANTHER" id="PTHR35400:SF3">
    <property type="entry name" value="SLL1072 PROTEIN"/>
    <property type="match status" value="1"/>
</dbReference>
<dbReference type="InterPro" id="IPR011335">
    <property type="entry name" value="Restrct_endonuc-II-like"/>
</dbReference>
<organism evidence="2 3">
    <name type="scientific">Nocardia lasii</name>
    <dbReference type="NCBI Taxonomy" id="1616107"/>
    <lineage>
        <taxon>Bacteria</taxon>
        <taxon>Bacillati</taxon>
        <taxon>Actinomycetota</taxon>
        <taxon>Actinomycetes</taxon>
        <taxon>Mycobacteriales</taxon>
        <taxon>Nocardiaceae</taxon>
        <taxon>Nocardia</taxon>
    </lineage>
</organism>
<dbReference type="GO" id="GO:0004519">
    <property type="term" value="F:endonuclease activity"/>
    <property type="evidence" value="ECO:0007669"/>
    <property type="project" value="UniProtKB-KW"/>
</dbReference>
<accession>A0ABW1JPF0</accession>
<proteinExistence type="predicted"/>
<dbReference type="CDD" id="cd06260">
    <property type="entry name" value="DUF820-like"/>
    <property type="match status" value="1"/>
</dbReference>
<comment type="caution">
    <text evidence="2">The sequence shown here is derived from an EMBL/GenBank/DDBJ whole genome shotgun (WGS) entry which is preliminary data.</text>
</comment>
<dbReference type="InterPro" id="IPR008538">
    <property type="entry name" value="Uma2"/>
</dbReference>